<dbReference type="InterPro" id="IPR027417">
    <property type="entry name" value="P-loop_NTPase"/>
</dbReference>
<keyword evidence="1" id="KW-0067">ATP-binding</keyword>
<gene>
    <name evidence="1" type="ORF">RCL2_001868600</name>
</gene>
<comment type="caution">
    <text evidence="1">The sequence shown here is derived from an EMBL/GenBank/DDBJ whole genome shotgun (WGS) entry which is preliminary data.</text>
</comment>
<dbReference type="SUPFAM" id="SSF52540">
    <property type="entry name" value="P-loop containing nucleoside triphosphate hydrolases"/>
    <property type="match status" value="1"/>
</dbReference>
<keyword evidence="1" id="KW-0547">Nucleotide-binding</keyword>
<name>A0A8H3LNF6_9GLOM</name>
<sequence length="251" mass="28600">MKCYVHSLIQKSTKEYSIKEITRIVRQNDKDSSKIIYLKIKAFVLLDKKIEIHIKKFEREVNLLVVMVCIWHKHYVIGQTIQAVKNVDGKSVLDFLVKENLGEKELKDFQIIINTNAEETVPGKYILKLDDISLISGNRPNAPKLVPEGVYQEDLHYVQKEIVLHFCKYLQQPGNPELSSNPIPSTKLVCLTIHKSQGLTIPKVTFTLGGSIFSTGQAYVALSRCPKWSDVDISHLDRSTFMTGPDVILEY</sequence>
<protein>
    <submittedName>
        <fullName evidence="1">ATP-dependent DNA helicase Pif1-like</fullName>
    </submittedName>
</protein>
<dbReference type="AlphaFoldDB" id="A0A8H3LNF6"/>
<accession>A0A8H3LNF6</accession>
<proteinExistence type="predicted"/>
<keyword evidence="1" id="KW-0378">Hydrolase</keyword>
<dbReference type="CDD" id="cd18809">
    <property type="entry name" value="SF1_C_RecD"/>
    <property type="match status" value="1"/>
</dbReference>
<evidence type="ECO:0000313" key="1">
    <source>
        <dbReference type="EMBL" id="GES91887.1"/>
    </source>
</evidence>
<evidence type="ECO:0000313" key="2">
    <source>
        <dbReference type="Proteomes" id="UP000615446"/>
    </source>
</evidence>
<dbReference type="Proteomes" id="UP000615446">
    <property type="component" value="Unassembled WGS sequence"/>
</dbReference>
<reference evidence="1" key="1">
    <citation type="submission" date="2019-10" db="EMBL/GenBank/DDBJ databases">
        <title>Conservation and host-specific expression of non-tandemly repeated heterogenous ribosome RNA gene in arbuscular mycorrhizal fungi.</title>
        <authorList>
            <person name="Maeda T."/>
            <person name="Kobayashi Y."/>
            <person name="Nakagawa T."/>
            <person name="Ezawa T."/>
            <person name="Yamaguchi K."/>
            <person name="Bino T."/>
            <person name="Nishimoto Y."/>
            <person name="Shigenobu S."/>
            <person name="Kawaguchi M."/>
        </authorList>
    </citation>
    <scope>NUCLEOTIDE SEQUENCE</scope>
    <source>
        <strain evidence="1">HR1</strain>
    </source>
</reference>
<dbReference type="EMBL" id="BLAL01000208">
    <property type="protein sequence ID" value="GES91887.1"/>
    <property type="molecule type" value="Genomic_DNA"/>
</dbReference>
<dbReference type="GO" id="GO:0004386">
    <property type="term" value="F:helicase activity"/>
    <property type="evidence" value="ECO:0007669"/>
    <property type="project" value="UniProtKB-KW"/>
</dbReference>
<organism evidence="1 2">
    <name type="scientific">Rhizophagus clarus</name>
    <dbReference type="NCBI Taxonomy" id="94130"/>
    <lineage>
        <taxon>Eukaryota</taxon>
        <taxon>Fungi</taxon>
        <taxon>Fungi incertae sedis</taxon>
        <taxon>Mucoromycota</taxon>
        <taxon>Glomeromycotina</taxon>
        <taxon>Glomeromycetes</taxon>
        <taxon>Glomerales</taxon>
        <taxon>Glomeraceae</taxon>
        <taxon>Rhizophagus</taxon>
    </lineage>
</organism>
<keyword evidence="1" id="KW-0347">Helicase</keyword>